<dbReference type="Pfam" id="PF03810">
    <property type="entry name" value="IBN_N"/>
    <property type="match status" value="1"/>
</dbReference>
<evidence type="ECO:0000256" key="8">
    <source>
        <dbReference type="PROSITE-ProRule" id="PRU00103"/>
    </source>
</evidence>
<evidence type="ECO:0000313" key="11">
    <source>
        <dbReference type="Proteomes" id="UP000694255"/>
    </source>
</evidence>
<dbReference type="GeneID" id="73472241"/>
<evidence type="ECO:0000256" key="6">
    <source>
        <dbReference type="ARBA" id="ARBA00022927"/>
    </source>
</evidence>
<evidence type="ECO:0000256" key="3">
    <source>
        <dbReference type="ARBA" id="ARBA00022448"/>
    </source>
</evidence>
<dbReference type="Proteomes" id="UP000694255">
    <property type="component" value="Unassembled WGS sequence"/>
</dbReference>
<evidence type="ECO:0000256" key="1">
    <source>
        <dbReference type="ARBA" id="ARBA00004123"/>
    </source>
</evidence>
<feature type="domain" description="Importin N-terminal" evidence="9">
    <location>
        <begin position="27"/>
        <end position="94"/>
    </location>
</feature>
<dbReference type="InterPro" id="IPR021133">
    <property type="entry name" value="HEAT_type_2"/>
</dbReference>
<organism evidence="10 11">
    <name type="scientific">[Candida] subhashii</name>
    <dbReference type="NCBI Taxonomy" id="561895"/>
    <lineage>
        <taxon>Eukaryota</taxon>
        <taxon>Fungi</taxon>
        <taxon>Dikarya</taxon>
        <taxon>Ascomycota</taxon>
        <taxon>Saccharomycotina</taxon>
        <taxon>Pichiomycetes</taxon>
        <taxon>Debaryomycetaceae</taxon>
        <taxon>Spathaspora</taxon>
    </lineage>
</organism>
<evidence type="ECO:0000256" key="7">
    <source>
        <dbReference type="ARBA" id="ARBA00023242"/>
    </source>
</evidence>
<reference evidence="10 11" key="1">
    <citation type="journal article" date="2021" name="DNA Res.">
        <title>Genome analysis of Candida subhashii reveals its hybrid nature and dual mitochondrial genome conformations.</title>
        <authorList>
            <person name="Mixao V."/>
            <person name="Hegedusova E."/>
            <person name="Saus E."/>
            <person name="Pryszcz L.P."/>
            <person name="Cillingova A."/>
            <person name="Nosek J."/>
            <person name="Gabaldon T."/>
        </authorList>
    </citation>
    <scope>NUCLEOTIDE SEQUENCE [LARGE SCALE GENOMIC DNA]</scope>
    <source>
        <strain evidence="10 11">CBS 10753</strain>
    </source>
</reference>
<dbReference type="InterPro" id="IPR057672">
    <property type="entry name" value="TPR_IPO4/5"/>
</dbReference>
<dbReference type="PROSITE" id="PS50077">
    <property type="entry name" value="HEAT_REPEAT"/>
    <property type="match status" value="1"/>
</dbReference>
<evidence type="ECO:0000256" key="4">
    <source>
        <dbReference type="ARBA" id="ARBA00022490"/>
    </source>
</evidence>
<dbReference type="EMBL" id="JAGSYN010000270">
    <property type="protein sequence ID" value="KAG7661069.1"/>
    <property type="molecule type" value="Genomic_DNA"/>
</dbReference>
<keyword evidence="5" id="KW-0677">Repeat</keyword>
<keyword evidence="7" id="KW-0539">Nucleus</keyword>
<evidence type="ECO:0000259" key="9">
    <source>
        <dbReference type="PROSITE" id="PS50166"/>
    </source>
</evidence>
<dbReference type="GO" id="GO:0006606">
    <property type="term" value="P:protein import into nucleus"/>
    <property type="evidence" value="ECO:0007669"/>
    <property type="project" value="InterPro"/>
</dbReference>
<dbReference type="AlphaFoldDB" id="A0A8J5UVJ9"/>
<dbReference type="GO" id="GO:0031267">
    <property type="term" value="F:small GTPase binding"/>
    <property type="evidence" value="ECO:0007669"/>
    <property type="project" value="InterPro"/>
</dbReference>
<dbReference type="InterPro" id="IPR001494">
    <property type="entry name" value="Importin-beta_N"/>
</dbReference>
<evidence type="ECO:0000256" key="5">
    <source>
        <dbReference type="ARBA" id="ARBA00022737"/>
    </source>
</evidence>
<proteinExistence type="predicted"/>
<dbReference type="SMART" id="SM00913">
    <property type="entry name" value="IBN_N"/>
    <property type="match status" value="1"/>
</dbReference>
<keyword evidence="3" id="KW-0813">Transport</keyword>
<evidence type="ECO:0000256" key="2">
    <source>
        <dbReference type="ARBA" id="ARBA00004496"/>
    </source>
</evidence>
<dbReference type="GO" id="GO:0005737">
    <property type="term" value="C:cytoplasm"/>
    <property type="evidence" value="ECO:0007669"/>
    <property type="project" value="UniProtKB-SubCell"/>
</dbReference>
<dbReference type="RefSeq" id="XP_049261302.1">
    <property type="nucleotide sequence ID" value="XM_049409508.1"/>
</dbReference>
<keyword evidence="11" id="KW-1185">Reference proteome</keyword>
<keyword evidence="6" id="KW-0653">Protein transport</keyword>
<comment type="subcellular location">
    <subcellularLocation>
        <location evidence="2">Cytoplasm</location>
    </subcellularLocation>
    <subcellularLocation>
        <location evidence="1">Nucleus</location>
    </subcellularLocation>
</comment>
<feature type="repeat" description="HEAT" evidence="8">
    <location>
        <begin position="400"/>
        <end position="438"/>
    </location>
</feature>
<dbReference type="InterPro" id="IPR040122">
    <property type="entry name" value="Importin_beta"/>
</dbReference>
<name>A0A8J5UVJ9_9ASCO</name>
<comment type="caution">
    <text evidence="10">The sequence shown here is derived from an EMBL/GenBank/DDBJ whole genome shotgun (WGS) entry which is preliminary data.</text>
</comment>
<evidence type="ECO:0000313" key="10">
    <source>
        <dbReference type="EMBL" id="KAG7661069.1"/>
    </source>
</evidence>
<dbReference type="OrthoDB" id="7862313at2759"/>
<accession>A0A8J5UVJ9</accession>
<dbReference type="Pfam" id="PF13513">
    <property type="entry name" value="HEAT_EZ"/>
    <property type="match status" value="1"/>
</dbReference>
<gene>
    <name evidence="10" type="ORF">J8A68_005441</name>
</gene>
<keyword evidence="4" id="KW-0963">Cytoplasm</keyword>
<dbReference type="Pfam" id="PF25780">
    <property type="entry name" value="TPR_IPO5"/>
    <property type="match status" value="1"/>
</dbReference>
<dbReference type="PANTHER" id="PTHR10527">
    <property type="entry name" value="IMPORTIN BETA"/>
    <property type="match status" value="1"/>
</dbReference>
<sequence length="1103" mass="120834">MDVQFLTSLEETLRQTLVPDSAVIKQASNKLQKEFYTNPLALPALFNILQHAQDDEIKQLASVEARKLVLTNWESMDASLKPAIRDSLLNSTFQQPNRRIRNSTARLVSAIGEIDLEKGEWPTLLSTLNEAIQGSDVQVKEVGVFTLFTLLETQNPALIPHIDNFLTLFGALLRDPSSKEVRVNSVLALDVISQFLEEDSEVSPVLCEKFKATVPGMVEVLKEVISEDDTESAKQVFNVFNSLIFLDTKLIGDQLVGLIQLIAEMVTNTQLDEEYRAFGLQFLISCVSLRKSKVSSNKLGPQITLVALKIASEEIDVQEELETEEEENENEENEPSTLALRLLAVLSGELPPSQVISPIFEALPSLLSSSNQFERRAGLLAVGVSSAGAPDYISNHIQKIIPGIINGLKDSEMIVRVAALRALSQLTSELQDIVAEYHEELLPLIIDIIDSASSVKAYKYACYALDGLIEFMSHDAMGKYIEPLMNKLSHMLQQAHSSSLKSAVVSAIGSTAFAAGKAFTPYFDNSVQLLEPFISNAAETEGMTEDDIELRASTFENISTMARAVGSESFSTYAKPLVEAAYNSLSSEHSRIRESGFAFISNMAKVYGAEFAGFLGQIVPQILKCLEQSEFTFDVEEVDEEDEENLDNALKVHTGITIEKEIASVALGELAIGTGKEFAPYVEASVKSLADQIENSYGMREAAMNCLFKIAKAMFVASYGEGFKAPKGVPQQSYVDESILQLIQQVRNVAVPLLEEEFEISMVACILDGIAESLHKFGAIAIMDNASETEALEKLCASLMSILNKEHPCQVEDEDGPADEEDASETDALLYESALEVLINLSLALEGDFVKIFTSFKDPILANIRSKSKSIRVGSIGAIAEIIGGIKGANPFAEELLQIFVDRVANDKSLEVKGNAAYGVGLIIEHSPVDLSSAYPHILQLLFNLLSKADKKAGTDDEETKEVVNRSYANACGCVARMALKNQQAVPLEHVLGPLLDHLPLKTGIEENTPIFELIINLYESGNQLIINQTPKVVEVFAAVFVAEADRIKLANESTLGREENLEAMKQFSSEDLKNKVIQLLKYLDQNYNGVASANEVLKSVIA</sequence>
<protein>
    <submittedName>
        <fullName evidence="10">Kap123</fullName>
    </submittedName>
</protein>
<dbReference type="PROSITE" id="PS50166">
    <property type="entry name" value="IMPORTIN_B_NT"/>
    <property type="match status" value="1"/>
</dbReference>